<accession>A0AAW2XUJ1</accession>
<organism evidence="2">
    <name type="scientific">Sesamum latifolium</name>
    <dbReference type="NCBI Taxonomy" id="2727402"/>
    <lineage>
        <taxon>Eukaryota</taxon>
        <taxon>Viridiplantae</taxon>
        <taxon>Streptophyta</taxon>
        <taxon>Embryophyta</taxon>
        <taxon>Tracheophyta</taxon>
        <taxon>Spermatophyta</taxon>
        <taxon>Magnoliopsida</taxon>
        <taxon>eudicotyledons</taxon>
        <taxon>Gunneridae</taxon>
        <taxon>Pentapetalae</taxon>
        <taxon>asterids</taxon>
        <taxon>lamiids</taxon>
        <taxon>Lamiales</taxon>
        <taxon>Pedaliaceae</taxon>
        <taxon>Sesamum</taxon>
    </lineage>
</organism>
<comment type="caution">
    <text evidence="2">The sequence shown here is derived from an EMBL/GenBank/DDBJ whole genome shotgun (WGS) entry which is preliminary data.</text>
</comment>
<dbReference type="AlphaFoldDB" id="A0AAW2XUJ1"/>
<proteinExistence type="predicted"/>
<evidence type="ECO:0000256" key="1">
    <source>
        <dbReference type="SAM" id="MobiDB-lite"/>
    </source>
</evidence>
<name>A0AAW2XUJ1_9LAMI</name>
<protein>
    <submittedName>
        <fullName evidence="2">Uncharacterized protein</fullName>
    </submittedName>
</protein>
<feature type="compositionally biased region" description="Polar residues" evidence="1">
    <location>
        <begin position="1"/>
        <end position="12"/>
    </location>
</feature>
<feature type="region of interest" description="Disordered" evidence="1">
    <location>
        <begin position="1"/>
        <end position="46"/>
    </location>
</feature>
<reference evidence="2" key="1">
    <citation type="submission" date="2020-06" db="EMBL/GenBank/DDBJ databases">
        <authorList>
            <person name="Li T."/>
            <person name="Hu X."/>
            <person name="Zhang T."/>
            <person name="Song X."/>
            <person name="Zhang H."/>
            <person name="Dai N."/>
            <person name="Sheng W."/>
            <person name="Hou X."/>
            <person name="Wei L."/>
        </authorList>
    </citation>
    <scope>NUCLEOTIDE SEQUENCE</scope>
    <source>
        <strain evidence="2">KEN1</strain>
        <tissue evidence="2">Leaf</tissue>
    </source>
</reference>
<reference evidence="2" key="2">
    <citation type="journal article" date="2024" name="Plant">
        <title>Genomic evolution and insights into agronomic trait innovations of Sesamum species.</title>
        <authorList>
            <person name="Miao H."/>
            <person name="Wang L."/>
            <person name="Qu L."/>
            <person name="Liu H."/>
            <person name="Sun Y."/>
            <person name="Le M."/>
            <person name="Wang Q."/>
            <person name="Wei S."/>
            <person name="Zheng Y."/>
            <person name="Lin W."/>
            <person name="Duan Y."/>
            <person name="Cao H."/>
            <person name="Xiong S."/>
            <person name="Wang X."/>
            <person name="Wei L."/>
            <person name="Li C."/>
            <person name="Ma Q."/>
            <person name="Ju M."/>
            <person name="Zhao R."/>
            <person name="Li G."/>
            <person name="Mu C."/>
            <person name="Tian Q."/>
            <person name="Mei H."/>
            <person name="Zhang T."/>
            <person name="Gao T."/>
            <person name="Zhang H."/>
        </authorList>
    </citation>
    <scope>NUCLEOTIDE SEQUENCE</scope>
    <source>
        <strain evidence="2">KEN1</strain>
    </source>
</reference>
<feature type="compositionally biased region" description="Polar residues" evidence="1">
    <location>
        <begin position="34"/>
        <end position="46"/>
    </location>
</feature>
<evidence type="ECO:0000313" key="2">
    <source>
        <dbReference type="EMBL" id="KAL0457623.1"/>
    </source>
</evidence>
<gene>
    <name evidence="2" type="ORF">Slati_0389500</name>
</gene>
<sequence>MISRSQLTQIADQPTWRARDLRASSQRPGGLATSEPSTSDLAISRPASQQLATWRTRDLTICELGTSLHSIFIN</sequence>
<dbReference type="EMBL" id="JACGWN010000002">
    <property type="protein sequence ID" value="KAL0457623.1"/>
    <property type="molecule type" value="Genomic_DNA"/>
</dbReference>